<dbReference type="PANTHER" id="PTHR37314:SF5">
    <property type="entry name" value="SLR0142 PROTEIN"/>
    <property type="match status" value="1"/>
</dbReference>
<evidence type="ECO:0000313" key="2">
    <source>
        <dbReference type="EMBL" id="MCG2626570.1"/>
    </source>
</evidence>
<dbReference type="InterPro" id="IPR010699">
    <property type="entry name" value="DUF1275"/>
</dbReference>
<keyword evidence="1" id="KW-1133">Transmembrane helix</keyword>
<dbReference type="RefSeq" id="WP_237868868.1">
    <property type="nucleotide sequence ID" value="NZ_JAKLTY010000004.1"/>
</dbReference>
<name>A0A9X1R7R4_9BRAD</name>
<gene>
    <name evidence="3" type="ORF">L6637_01770</name>
    <name evidence="2" type="ORF">L6654_08025</name>
</gene>
<dbReference type="Proteomes" id="UP001139054">
    <property type="component" value="Unassembled WGS sequence"/>
</dbReference>
<feature type="transmembrane region" description="Helical" evidence="1">
    <location>
        <begin position="85"/>
        <end position="108"/>
    </location>
</feature>
<comment type="caution">
    <text evidence="2">The sequence shown here is derived from an EMBL/GenBank/DDBJ whole genome shotgun (WGS) entry which is preliminary data.</text>
</comment>
<dbReference type="AlphaFoldDB" id="A0A9X1R7R4"/>
<dbReference type="Pfam" id="PF06912">
    <property type="entry name" value="DUF1275"/>
    <property type="match status" value="1"/>
</dbReference>
<dbReference type="Proteomes" id="UP001139012">
    <property type="component" value="Unassembled WGS sequence"/>
</dbReference>
<dbReference type="EMBL" id="JAKLUA010000001">
    <property type="protein sequence ID" value="MCG2665657.1"/>
    <property type="molecule type" value="Genomic_DNA"/>
</dbReference>
<keyword evidence="4" id="KW-1185">Reference proteome</keyword>
<organism evidence="2 5">
    <name type="scientific">Bradyrhizobium zhengyangense</name>
    <dbReference type="NCBI Taxonomy" id="2911009"/>
    <lineage>
        <taxon>Bacteria</taxon>
        <taxon>Pseudomonadati</taxon>
        <taxon>Pseudomonadota</taxon>
        <taxon>Alphaproteobacteria</taxon>
        <taxon>Hyphomicrobiales</taxon>
        <taxon>Nitrobacteraceae</taxon>
        <taxon>Bradyrhizobium</taxon>
    </lineage>
</organism>
<proteinExistence type="predicted"/>
<feature type="transmembrane region" description="Helical" evidence="1">
    <location>
        <begin position="150"/>
        <end position="168"/>
    </location>
</feature>
<sequence length="253" mass="26490">MEPLKLNWNCWSMFAQDSPILERPVDLANDAAKLSRLEARLPPLLSVIAGMVDFTGFFTLGHIFTAHVTGNIVLAAAVVIDGGSFHWAQLLAVPVFMLALAVIWMVAKASGRRGSNLAQLLLRVQFLMLATLLIFSVIAKPSADPVGLRAGAAALLAVSAMACQYALLRLAVPGAISTAVMTGNLANAVLSTMDLLAVHNPLLPQDSTPLSHSLHRLLGFLLGCVVAAVAVSAAGDWAWSLPAAVAAVATAVR</sequence>
<feature type="transmembrane region" description="Helical" evidence="1">
    <location>
        <begin position="120"/>
        <end position="138"/>
    </location>
</feature>
<keyword evidence="1" id="KW-0472">Membrane</keyword>
<evidence type="ECO:0000313" key="3">
    <source>
        <dbReference type="EMBL" id="MCG2665657.1"/>
    </source>
</evidence>
<reference evidence="2" key="1">
    <citation type="submission" date="2022-01" db="EMBL/GenBank/DDBJ databases">
        <title>Genome sequnece data of strain Bradyrhizobium sp. nov.</title>
        <authorList>
            <person name="Zhang J."/>
        </authorList>
    </citation>
    <scope>NUCLEOTIDE SEQUENCE</scope>
    <source>
        <strain evidence="3">WYCCWR 12774</strain>
        <strain evidence="2">WYCCWR 13023</strain>
    </source>
</reference>
<dbReference type="PANTHER" id="PTHR37314">
    <property type="entry name" value="SLR0142 PROTEIN"/>
    <property type="match status" value="1"/>
</dbReference>
<evidence type="ECO:0000256" key="1">
    <source>
        <dbReference type="SAM" id="Phobius"/>
    </source>
</evidence>
<feature type="transmembrane region" description="Helical" evidence="1">
    <location>
        <begin position="217"/>
        <end position="239"/>
    </location>
</feature>
<dbReference type="EMBL" id="JAKLTY010000004">
    <property type="protein sequence ID" value="MCG2626570.1"/>
    <property type="molecule type" value="Genomic_DNA"/>
</dbReference>
<protein>
    <submittedName>
        <fullName evidence="2">DUF1275 family protein</fullName>
    </submittedName>
</protein>
<evidence type="ECO:0000313" key="4">
    <source>
        <dbReference type="Proteomes" id="UP001139012"/>
    </source>
</evidence>
<keyword evidence="1" id="KW-0812">Transmembrane</keyword>
<accession>A0A9X1R7R4</accession>
<evidence type="ECO:0000313" key="5">
    <source>
        <dbReference type="Proteomes" id="UP001139054"/>
    </source>
</evidence>